<evidence type="ECO:0000256" key="1">
    <source>
        <dbReference type="SAM" id="MobiDB-lite"/>
    </source>
</evidence>
<keyword evidence="3" id="KW-1185">Reference proteome</keyword>
<name>A0AAU9PFS8_9ASTR</name>
<feature type="region of interest" description="Disordered" evidence="1">
    <location>
        <begin position="1"/>
        <end position="26"/>
    </location>
</feature>
<evidence type="ECO:0000313" key="3">
    <source>
        <dbReference type="Proteomes" id="UP001157418"/>
    </source>
</evidence>
<comment type="caution">
    <text evidence="2">The sequence shown here is derived from an EMBL/GenBank/DDBJ whole genome shotgun (WGS) entry which is preliminary data.</text>
</comment>
<feature type="compositionally biased region" description="Polar residues" evidence="1">
    <location>
        <begin position="1"/>
        <end position="11"/>
    </location>
</feature>
<gene>
    <name evidence="2" type="ORF">LVIROSA_LOCUS34551</name>
</gene>
<evidence type="ECO:0000313" key="2">
    <source>
        <dbReference type="EMBL" id="CAH1449041.1"/>
    </source>
</evidence>
<accession>A0AAU9PFS8</accession>
<reference evidence="2 3" key="1">
    <citation type="submission" date="2022-01" db="EMBL/GenBank/DDBJ databases">
        <authorList>
            <person name="Xiong W."/>
            <person name="Schranz E."/>
        </authorList>
    </citation>
    <scope>NUCLEOTIDE SEQUENCE [LARGE SCALE GENOMIC DNA]</scope>
</reference>
<dbReference type="AlphaFoldDB" id="A0AAU9PFS8"/>
<proteinExistence type="predicted"/>
<sequence length="107" mass="11680">MSENTSTSALDTSTIPPPLSPPPTLTITPTTIPVVSPTFAGIINEPIASLFSSQSTDQEPLHKKEDEFTKFVELEFNSEEDNVDENAIMHTSSTKSLTLNSTLFFSF</sequence>
<dbReference type="Proteomes" id="UP001157418">
    <property type="component" value="Unassembled WGS sequence"/>
</dbReference>
<feature type="compositionally biased region" description="Pro residues" evidence="1">
    <location>
        <begin position="15"/>
        <end position="24"/>
    </location>
</feature>
<organism evidence="2 3">
    <name type="scientific">Lactuca virosa</name>
    <dbReference type="NCBI Taxonomy" id="75947"/>
    <lineage>
        <taxon>Eukaryota</taxon>
        <taxon>Viridiplantae</taxon>
        <taxon>Streptophyta</taxon>
        <taxon>Embryophyta</taxon>
        <taxon>Tracheophyta</taxon>
        <taxon>Spermatophyta</taxon>
        <taxon>Magnoliopsida</taxon>
        <taxon>eudicotyledons</taxon>
        <taxon>Gunneridae</taxon>
        <taxon>Pentapetalae</taxon>
        <taxon>asterids</taxon>
        <taxon>campanulids</taxon>
        <taxon>Asterales</taxon>
        <taxon>Asteraceae</taxon>
        <taxon>Cichorioideae</taxon>
        <taxon>Cichorieae</taxon>
        <taxon>Lactucinae</taxon>
        <taxon>Lactuca</taxon>
    </lineage>
</organism>
<protein>
    <submittedName>
        <fullName evidence="2">Uncharacterized protein</fullName>
    </submittedName>
</protein>
<dbReference type="EMBL" id="CAKMRJ010005634">
    <property type="protein sequence ID" value="CAH1449041.1"/>
    <property type="molecule type" value="Genomic_DNA"/>
</dbReference>